<protein>
    <submittedName>
        <fullName evidence="2">Uncharacterized protein</fullName>
    </submittedName>
</protein>
<dbReference type="Proteomes" id="UP001210770">
    <property type="component" value="Chromosome"/>
</dbReference>
<dbReference type="AlphaFoldDB" id="A0AAX3LQ23"/>
<evidence type="ECO:0000313" key="3">
    <source>
        <dbReference type="Proteomes" id="UP001210770"/>
    </source>
</evidence>
<organism evidence="2 3">
    <name type="scientific">Sulfitobacter faviae</name>
    <dbReference type="NCBI Taxonomy" id="1775881"/>
    <lineage>
        <taxon>Bacteria</taxon>
        <taxon>Pseudomonadati</taxon>
        <taxon>Pseudomonadota</taxon>
        <taxon>Alphaproteobacteria</taxon>
        <taxon>Rhodobacterales</taxon>
        <taxon>Roseobacteraceae</taxon>
        <taxon>Sulfitobacter</taxon>
    </lineage>
</organism>
<name>A0AAX3LQ23_9RHOB</name>
<keyword evidence="1" id="KW-0732">Signal</keyword>
<feature type="signal peptide" evidence="1">
    <location>
        <begin position="1"/>
        <end position="21"/>
    </location>
</feature>
<accession>A0AAX3LQ23</accession>
<proteinExistence type="predicted"/>
<evidence type="ECO:0000256" key="1">
    <source>
        <dbReference type="SAM" id="SignalP"/>
    </source>
</evidence>
<dbReference type="EMBL" id="CP116423">
    <property type="protein sequence ID" value="WCE70763.1"/>
    <property type="molecule type" value="Genomic_DNA"/>
</dbReference>
<dbReference type="RefSeq" id="WP_271688988.1">
    <property type="nucleotide sequence ID" value="NZ_CP116423.1"/>
</dbReference>
<sequence length="223" mass="24628">MRSALCLTLLACQFSPTAAHAGPWLREEGTTFISSSFSATYFYDLSQSTYIEYGLRERLTLGFDLNTAQSRFGLQSGHATVFLRFPLGEPSDTGRWAYDIGAGASWSGEFISPHLRAGLSWGRGFTLGERNGWLTVDASARWEFGFSQEVIKIDSTVGLDFTPVTTGMAQVFLTYTGGETYAKFAPSIVLSPSFTKYRLQLGSEIPFDAPENSALTLSLWREF</sequence>
<reference evidence="2" key="1">
    <citation type="submission" date="2023-01" db="EMBL/GenBank/DDBJ databases">
        <title>Comparative genomic analysis of cold water coral derived Sulfitobacter faviae: insights into their metabolism and habitat adaptation.</title>
        <authorList>
            <person name="Guo Y."/>
            <person name="Lin S."/>
            <person name="Huang Z."/>
            <person name="Tang K."/>
            <person name="Wang X."/>
        </authorList>
    </citation>
    <scope>NUCLEOTIDE SEQUENCE</scope>
    <source>
        <strain evidence="2">SCSIO W_1865</strain>
    </source>
</reference>
<evidence type="ECO:0000313" key="2">
    <source>
        <dbReference type="EMBL" id="WCE70763.1"/>
    </source>
</evidence>
<feature type="chain" id="PRO_5043376796" evidence="1">
    <location>
        <begin position="22"/>
        <end position="223"/>
    </location>
</feature>
<gene>
    <name evidence="2" type="ORF">PL336_02675</name>
</gene>